<comment type="similarity">
    <text evidence="1">Belongs to the taxilin family.</text>
</comment>
<evidence type="ECO:0000313" key="3">
    <source>
        <dbReference type="EMBL" id="PAV90259.1"/>
    </source>
</evidence>
<dbReference type="OrthoDB" id="425555at2759"/>
<feature type="coiled-coil region" evidence="2">
    <location>
        <begin position="258"/>
        <end position="292"/>
    </location>
</feature>
<comment type="caution">
    <text evidence="3">The sequence shown here is derived from an EMBL/GenBank/DDBJ whole genome shotgun (WGS) entry which is preliminary data.</text>
</comment>
<organism evidence="3 4">
    <name type="scientific">Diploscapter pachys</name>
    <dbReference type="NCBI Taxonomy" id="2018661"/>
    <lineage>
        <taxon>Eukaryota</taxon>
        <taxon>Metazoa</taxon>
        <taxon>Ecdysozoa</taxon>
        <taxon>Nematoda</taxon>
        <taxon>Chromadorea</taxon>
        <taxon>Rhabditida</taxon>
        <taxon>Rhabditina</taxon>
        <taxon>Rhabditomorpha</taxon>
        <taxon>Rhabditoidea</taxon>
        <taxon>Rhabditidae</taxon>
        <taxon>Diploscapter</taxon>
    </lineage>
</organism>
<dbReference type="AlphaFoldDB" id="A0A2A2LVM9"/>
<reference evidence="3 4" key="1">
    <citation type="journal article" date="2017" name="Curr. Biol.">
        <title>Genome architecture and evolution of a unichromosomal asexual nematode.</title>
        <authorList>
            <person name="Fradin H."/>
            <person name="Zegar C."/>
            <person name="Gutwein M."/>
            <person name="Lucas J."/>
            <person name="Kovtun M."/>
            <person name="Corcoran D."/>
            <person name="Baugh L.R."/>
            <person name="Kiontke K."/>
            <person name="Gunsalus K."/>
            <person name="Fitch D.H."/>
            <person name="Piano F."/>
        </authorList>
    </citation>
    <scope>NUCLEOTIDE SEQUENCE [LARGE SCALE GENOMIC DNA]</scope>
    <source>
        <strain evidence="3">PF1309</strain>
    </source>
</reference>
<evidence type="ECO:0000313" key="4">
    <source>
        <dbReference type="Proteomes" id="UP000218231"/>
    </source>
</evidence>
<keyword evidence="4" id="KW-1185">Reference proteome</keyword>
<dbReference type="PANTHER" id="PTHR16127:SF13">
    <property type="entry name" value="GH01188P"/>
    <property type="match status" value="1"/>
</dbReference>
<feature type="coiled-coil region" evidence="2">
    <location>
        <begin position="29"/>
        <end position="169"/>
    </location>
</feature>
<protein>
    <submittedName>
        <fullName evidence="3">Uncharacterized protein</fullName>
    </submittedName>
</protein>
<dbReference type="EMBL" id="LIAE01006384">
    <property type="protein sequence ID" value="PAV90259.1"/>
    <property type="molecule type" value="Genomic_DNA"/>
</dbReference>
<keyword evidence="2" id="KW-0175">Coiled coil</keyword>
<dbReference type="Pfam" id="PF09728">
    <property type="entry name" value="Taxilin"/>
    <property type="match status" value="1"/>
</dbReference>
<dbReference type="Proteomes" id="UP000218231">
    <property type="component" value="Unassembled WGS sequence"/>
</dbReference>
<dbReference type="InterPro" id="IPR026183">
    <property type="entry name" value="Taxilin_fam"/>
</dbReference>
<dbReference type="PANTHER" id="PTHR16127">
    <property type="entry name" value="TAXILIN"/>
    <property type="match status" value="1"/>
</dbReference>
<gene>
    <name evidence="3" type="ORF">WR25_18249</name>
</gene>
<sequence length="293" mass="33674">MKNKGAQSQAPDVATIMKSLDGLSLEDKLAKVVSQLAESEAQNVQLRQKAGQVDTLTKANAQLEKKLDKANQILLRTEEAKSKLEELCRELQKMNKQIREDSVNKVKMLEAERQKAVEQLRGTLSEIERNMKEGRERSDSLADDNKRLAERLGDLSKEYETRVNAIQEQYKAKESYWEEYNKARDVEVKLLKTKLEASSINIQKLGLEKEELAKNLVEGTVKVGGAMETEKLLREQVKQYAEKYSELMKSLTNSNQAFDKFKKEIDRVTLNCKKIENDSLKWKQRYDEATRQG</sequence>
<dbReference type="GO" id="GO:0019905">
    <property type="term" value="F:syntaxin binding"/>
    <property type="evidence" value="ECO:0007669"/>
    <property type="project" value="InterPro"/>
</dbReference>
<evidence type="ECO:0000256" key="2">
    <source>
        <dbReference type="SAM" id="Coils"/>
    </source>
</evidence>
<evidence type="ECO:0000256" key="1">
    <source>
        <dbReference type="ARBA" id="ARBA00009550"/>
    </source>
</evidence>
<proteinExistence type="inferred from homology"/>
<name>A0A2A2LVM9_9BILA</name>
<dbReference type="STRING" id="2018661.A0A2A2LVM9"/>
<accession>A0A2A2LVM9</accession>